<dbReference type="Gene3D" id="1.50.10.150">
    <property type="entry name" value="Voltage-dependent anion channel"/>
    <property type="match status" value="1"/>
</dbReference>
<evidence type="ECO:0000256" key="4">
    <source>
        <dbReference type="ARBA" id="ARBA00023136"/>
    </source>
</evidence>
<dbReference type="Pfam" id="PF03595">
    <property type="entry name" value="SLAC1"/>
    <property type="match status" value="1"/>
</dbReference>
<keyword evidence="4 5" id="KW-0472">Membrane</keyword>
<reference evidence="6 7" key="1">
    <citation type="submission" date="2020-09" db="EMBL/GenBank/DDBJ databases">
        <title>A novel species.</title>
        <authorList>
            <person name="Gao J."/>
        </authorList>
    </citation>
    <scope>NUCLEOTIDE SEQUENCE [LARGE SCALE GENOMIC DNA]</scope>
    <source>
        <strain evidence="6 7">CRXT-Y-14</strain>
    </source>
</reference>
<keyword evidence="2 5" id="KW-0812">Transmembrane</keyword>
<dbReference type="CDD" id="cd09319">
    <property type="entry name" value="TDT_like_1"/>
    <property type="match status" value="1"/>
</dbReference>
<accession>A0A7H1BJ08</accession>
<feature type="transmembrane region" description="Helical" evidence="5">
    <location>
        <begin position="103"/>
        <end position="122"/>
    </location>
</feature>
<keyword evidence="3 5" id="KW-1133">Transmembrane helix</keyword>
<feature type="transmembrane region" description="Helical" evidence="5">
    <location>
        <begin position="296"/>
        <end position="318"/>
    </location>
</feature>
<dbReference type="Proteomes" id="UP000516428">
    <property type="component" value="Chromosome"/>
</dbReference>
<feature type="transmembrane region" description="Helical" evidence="5">
    <location>
        <begin position="265"/>
        <end position="284"/>
    </location>
</feature>
<evidence type="ECO:0000256" key="3">
    <source>
        <dbReference type="ARBA" id="ARBA00022989"/>
    </source>
</evidence>
<dbReference type="GO" id="GO:0055085">
    <property type="term" value="P:transmembrane transport"/>
    <property type="evidence" value="ECO:0007669"/>
    <property type="project" value="InterPro"/>
</dbReference>
<feature type="transmembrane region" description="Helical" evidence="5">
    <location>
        <begin position="12"/>
        <end position="34"/>
    </location>
</feature>
<evidence type="ECO:0000256" key="2">
    <source>
        <dbReference type="ARBA" id="ARBA00022692"/>
    </source>
</evidence>
<dbReference type="InterPro" id="IPR038665">
    <property type="entry name" value="Voltage-dep_anion_channel_sf"/>
</dbReference>
<feature type="transmembrane region" description="Helical" evidence="5">
    <location>
        <begin position="159"/>
        <end position="182"/>
    </location>
</feature>
<dbReference type="InterPro" id="IPR004695">
    <property type="entry name" value="SLAC1/Mae1/Ssu1/TehA"/>
</dbReference>
<name>A0A7H1BJ08_9ACTN</name>
<organism evidence="6 7">
    <name type="scientific">Streptomyces xanthii</name>
    <dbReference type="NCBI Taxonomy" id="2768069"/>
    <lineage>
        <taxon>Bacteria</taxon>
        <taxon>Bacillati</taxon>
        <taxon>Actinomycetota</taxon>
        <taxon>Actinomycetes</taxon>
        <taxon>Kitasatosporales</taxon>
        <taxon>Streptomycetaceae</taxon>
        <taxon>Streptomyces</taxon>
    </lineage>
</organism>
<proteinExistence type="predicted"/>
<feature type="transmembrane region" description="Helical" evidence="5">
    <location>
        <begin position="233"/>
        <end position="253"/>
    </location>
</feature>
<dbReference type="EMBL" id="CP061281">
    <property type="protein sequence ID" value="QNS08713.1"/>
    <property type="molecule type" value="Genomic_DNA"/>
</dbReference>
<evidence type="ECO:0000313" key="7">
    <source>
        <dbReference type="Proteomes" id="UP000516428"/>
    </source>
</evidence>
<dbReference type="AlphaFoldDB" id="A0A7H1BJ08"/>
<evidence type="ECO:0000313" key="6">
    <source>
        <dbReference type="EMBL" id="QNS08713.1"/>
    </source>
</evidence>
<comment type="subcellular location">
    <subcellularLocation>
        <location evidence="1">Membrane</location>
        <topology evidence="1">Multi-pass membrane protein</topology>
    </subcellularLocation>
</comment>
<evidence type="ECO:0000256" key="1">
    <source>
        <dbReference type="ARBA" id="ARBA00004141"/>
    </source>
</evidence>
<gene>
    <name evidence="6" type="ORF">IAG42_13760</name>
</gene>
<dbReference type="GO" id="GO:0016020">
    <property type="term" value="C:membrane"/>
    <property type="evidence" value="ECO:0007669"/>
    <property type="project" value="UniProtKB-SubCell"/>
</dbReference>
<protein>
    <submittedName>
        <fullName evidence="6">Tellurite resistance/C4-dicarboxylate transporter family protein</fullName>
    </submittedName>
</protein>
<evidence type="ECO:0000256" key="5">
    <source>
        <dbReference type="SAM" id="Phobius"/>
    </source>
</evidence>
<feature type="transmembrane region" description="Helical" evidence="5">
    <location>
        <begin position="46"/>
        <end position="67"/>
    </location>
</feature>
<dbReference type="KEGG" id="sxn:IAG42_13760"/>
<feature type="transmembrane region" description="Helical" evidence="5">
    <location>
        <begin position="134"/>
        <end position="153"/>
    </location>
</feature>
<feature type="transmembrane region" description="Helical" evidence="5">
    <location>
        <begin position="194"/>
        <end position="213"/>
    </location>
</feature>
<keyword evidence="7" id="KW-1185">Reference proteome</keyword>
<sequence length="324" mass="34200">MPGTPDTAPASPWATIPPAAGAAVMATGIVSIGLHLLGQDVLSTVFLVPASALWGLLAVVFVTRLFGDRGRWEREADTPAALTAVAATCVLGTRYALAGSLGFAEVLLGIAVVVWPVLFVAVVRHWRPKMPGAVFITCVATQALAVLGATLSASAHVAWLGYAAVGFFWFGLVVYAAAFVRFDLRQVLTGAGDHWVAGGALAISALAAARLVLAGRAGDLWNNQDTEVLRFMAGLLLTLDLSWYVVLCVAEVVRPRPHYDVRRWSTVFPMGMTAVATLMVATAVETSWLETPGRVLVWIAVAVWLATATGAVRSLAALRSTGRR</sequence>